<evidence type="ECO:0000313" key="2">
    <source>
        <dbReference type="EMBL" id="AQX52055.1"/>
    </source>
</evidence>
<reference evidence="2 5" key="1">
    <citation type="submission" date="2016-02" db="EMBL/GenBank/DDBJ databases">
        <authorList>
            <person name="Nicholson A.C."/>
            <person name="Humrighouse B.W."/>
            <person name="Loparev V."/>
            <person name="Emery B."/>
            <person name="Graziano J."/>
            <person name="McQuiston J.R."/>
        </authorList>
    </citation>
    <scope>NUCLEOTIDE SEQUENCE [LARGE SCALE GENOMIC DNA]</scope>
    <source>
        <strain evidence="2 5">E6809</strain>
    </source>
</reference>
<dbReference type="AlphaFoldDB" id="A0A1T3H4Y7"/>
<reference evidence="4" key="2">
    <citation type="submission" date="2016-06" db="EMBL/GenBank/DDBJ databases">
        <authorList>
            <person name="Nicholson A.C."/>
        </authorList>
    </citation>
    <scope>NUCLEOTIDE SEQUENCE [LARGE SCALE GENOMIC DNA]</scope>
    <source>
        <strain evidence="4">E6809</strain>
    </source>
</reference>
<name>A0A1T3H4Y7_9FLAO</name>
<protein>
    <submittedName>
        <fullName evidence="4">Uncharacterized protein</fullName>
    </submittedName>
</protein>
<reference evidence="3" key="3">
    <citation type="submission" date="2023-02" db="EMBL/GenBank/DDBJ databases">
        <title>Elizabethkingia anophelis draft genomes.</title>
        <authorList>
            <person name="Nicholson A.C."/>
            <person name="Whitney A.M."/>
            <person name="Humrighouse B.W."/>
            <person name="Villarma A."/>
            <person name="Bell M."/>
            <person name="Mcquiston J."/>
        </authorList>
    </citation>
    <scope>NUCLEOTIDE SEQUENCE</scope>
    <source>
        <strain evidence="3">B4955</strain>
    </source>
</reference>
<evidence type="ECO:0000313" key="3">
    <source>
        <dbReference type="EMBL" id="MDV3666098.1"/>
    </source>
</evidence>
<dbReference type="EMBL" id="NWGY01000020">
    <property type="protein sequence ID" value="MDV3666098.1"/>
    <property type="molecule type" value="Genomic_DNA"/>
</dbReference>
<feature type="transmembrane region" description="Helical" evidence="1">
    <location>
        <begin position="44"/>
        <end position="67"/>
    </location>
</feature>
<gene>
    <name evidence="2" type="ORF">AYC66_15835</name>
    <name evidence="4" type="ORF">BAY09_08925</name>
    <name evidence="3" type="ORF">CMU51_18770</name>
</gene>
<organism evidence="4">
    <name type="scientific">Elizabethkingia anophelis</name>
    <dbReference type="NCBI Taxonomy" id="1117645"/>
    <lineage>
        <taxon>Bacteria</taxon>
        <taxon>Pseudomonadati</taxon>
        <taxon>Bacteroidota</taxon>
        <taxon>Flavobacteriia</taxon>
        <taxon>Flavobacteriales</taxon>
        <taxon>Weeksellaceae</taxon>
        <taxon>Elizabethkingia</taxon>
    </lineage>
</organism>
<keyword evidence="1" id="KW-0472">Membrane</keyword>
<dbReference type="Proteomes" id="UP001189000">
    <property type="component" value="Unassembled WGS sequence"/>
</dbReference>
<evidence type="ECO:0000313" key="5">
    <source>
        <dbReference type="Proteomes" id="UP000189738"/>
    </source>
</evidence>
<dbReference type="EMBL" id="MAHS01000001">
    <property type="protein sequence ID" value="OPB53050.1"/>
    <property type="molecule type" value="Genomic_DNA"/>
</dbReference>
<keyword evidence="1" id="KW-1133">Transmembrane helix</keyword>
<dbReference type="EMBL" id="CP014339">
    <property type="protein sequence ID" value="AQX52055.1"/>
    <property type="molecule type" value="Genomic_DNA"/>
</dbReference>
<sequence length="79" mass="9379">MKKFSNSKNAMLFMAGLFLLLFVSKTTKFIIYGFQFNTGESNAYNIGLFTGKIFTLIYFKILTYSFYKKYLYLKKYNIK</sequence>
<evidence type="ECO:0000256" key="1">
    <source>
        <dbReference type="SAM" id="Phobius"/>
    </source>
</evidence>
<keyword evidence="1" id="KW-0812">Transmembrane</keyword>
<dbReference type="Proteomes" id="UP000189738">
    <property type="component" value="Chromosome"/>
</dbReference>
<accession>A0A1T3H4Y7</accession>
<evidence type="ECO:0000313" key="4">
    <source>
        <dbReference type="EMBL" id="OPB53050.1"/>
    </source>
</evidence>
<proteinExistence type="predicted"/>